<protein>
    <recommendedName>
        <fullName evidence="7">Zn(2)-C6 fungal-type domain-containing protein</fullName>
    </recommendedName>
</protein>
<dbReference type="EMBL" id="MU858077">
    <property type="protein sequence ID" value="KAK4215661.1"/>
    <property type="molecule type" value="Genomic_DNA"/>
</dbReference>
<dbReference type="SUPFAM" id="SSF57701">
    <property type="entry name" value="Zn2/Cys6 DNA-binding domain"/>
    <property type="match status" value="1"/>
</dbReference>
<dbReference type="Gene3D" id="4.10.240.10">
    <property type="entry name" value="Zn(2)-C6 fungal-type DNA-binding domain"/>
    <property type="match status" value="1"/>
</dbReference>
<keyword evidence="4" id="KW-0238">DNA-binding</keyword>
<organism evidence="8 9">
    <name type="scientific">Rhypophila decipiens</name>
    <dbReference type="NCBI Taxonomy" id="261697"/>
    <lineage>
        <taxon>Eukaryota</taxon>
        <taxon>Fungi</taxon>
        <taxon>Dikarya</taxon>
        <taxon>Ascomycota</taxon>
        <taxon>Pezizomycotina</taxon>
        <taxon>Sordariomycetes</taxon>
        <taxon>Sordariomycetidae</taxon>
        <taxon>Sordariales</taxon>
        <taxon>Naviculisporaceae</taxon>
        <taxon>Rhypophila</taxon>
    </lineage>
</organism>
<dbReference type="GO" id="GO:0000981">
    <property type="term" value="F:DNA-binding transcription factor activity, RNA polymerase II-specific"/>
    <property type="evidence" value="ECO:0007669"/>
    <property type="project" value="InterPro"/>
</dbReference>
<gene>
    <name evidence="8" type="ORF">QBC37DRAFT_418680</name>
</gene>
<evidence type="ECO:0000256" key="4">
    <source>
        <dbReference type="ARBA" id="ARBA00023125"/>
    </source>
</evidence>
<dbReference type="InterPro" id="IPR001138">
    <property type="entry name" value="Zn2Cys6_DnaBD"/>
</dbReference>
<evidence type="ECO:0000313" key="8">
    <source>
        <dbReference type="EMBL" id="KAK4215661.1"/>
    </source>
</evidence>
<reference evidence="8" key="1">
    <citation type="journal article" date="2023" name="Mol. Phylogenet. Evol.">
        <title>Genome-scale phylogeny and comparative genomics of the fungal order Sordariales.</title>
        <authorList>
            <person name="Hensen N."/>
            <person name="Bonometti L."/>
            <person name="Westerberg I."/>
            <person name="Brannstrom I.O."/>
            <person name="Guillou S."/>
            <person name="Cros-Aarteil S."/>
            <person name="Calhoun S."/>
            <person name="Haridas S."/>
            <person name="Kuo A."/>
            <person name="Mondo S."/>
            <person name="Pangilinan J."/>
            <person name="Riley R."/>
            <person name="LaButti K."/>
            <person name="Andreopoulos B."/>
            <person name="Lipzen A."/>
            <person name="Chen C."/>
            <person name="Yan M."/>
            <person name="Daum C."/>
            <person name="Ng V."/>
            <person name="Clum A."/>
            <person name="Steindorff A."/>
            <person name="Ohm R.A."/>
            <person name="Martin F."/>
            <person name="Silar P."/>
            <person name="Natvig D.O."/>
            <person name="Lalanne C."/>
            <person name="Gautier V."/>
            <person name="Ament-Velasquez S.L."/>
            <person name="Kruys A."/>
            <person name="Hutchinson M.I."/>
            <person name="Powell A.J."/>
            <person name="Barry K."/>
            <person name="Miller A.N."/>
            <person name="Grigoriev I.V."/>
            <person name="Debuchy R."/>
            <person name="Gladieux P."/>
            <person name="Hiltunen Thoren M."/>
            <person name="Johannesson H."/>
        </authorList>
    </citation>
    <scope>NUCLEOTIDE SEQUENCE</scope>
    <source>
        <strain evidence="8">PSN293</strain>
    </source>
</reference>
<evidence type="ECO:0000256" key="6">
    <source>
        <dbReference type="ARBA" id="ARBA00023242"/>
    </source>
</evidence>
<dbReference type="Proteomes" id="UP001301769">
    <property type="component" value="Unassembled WGS sequence"/>
</dbReference>
<dbReference type="PANTHER" id="PTHR36206:SF16">
    <property type="entry name" value="TRANSCRIPTION FACTOR DOMAIN-CONTAINING PROTEIN-RELATED"/>
    <property type="match status" value="1"/>
</dbReference>
<keyword evidence="2" id="KW-0862">Zinc</keyword>
<accession>A0AAN7B7J2</accession>
<evidence type="ECO:0000256" key="2">
    <source>
        <dbReference type="ARBA" id="ARBA00022833"/>
    </source>
</evidence>
<dbReference type="PROSITE" id="PS50048">
    <property type="entry name" value="ZN2_CY6_FUNGAL_2"/>
    <property type="match status" value="1"/>
</dbReference>
<dbReference type="Pfam" id="PF00172">
    <property type="entry name" value="Zn_clus"/>
    <property type="match status" value="1"/>
</dbReference>
<dbReference type="InterPro" id="IPR021858">
    <property type="entry name" value="Fun_TF"/>
</dbReference>
<evidence type="ECO:0000313" key="9">
    <source>
        <dbReference type="Proteomes" id="UP001301769"/>
    </source>
</evidence>
<dbReference type="AlphaFoldDB" id="A0AAN7B7J2"/>
<dbReference type="PROSITE" id="PS00463">
    <property type="entry name" value="ZN2_CY6_FUNGAL_1"/>
    <property type="match status" value="1"/>
</dbReference>
<keyword evidence="1" id="KW-0479">Metal-binding</keyword>
<name>A0AAN7B7J2_9PEZI</name>
<evidence type="ECO:0000256" key="1">
    <source>
        <dbReference type="ARBA" id="ARBA00022723"/>
    </source>
</evidence>
<dbReference type="SMART" id="SM00066">
    <property type="entry name" value="GAL4"/>
    <property type="match status" value="1"/>
</dbReference>
<keyword evidence="6" id="KW-0539">Nucleus</keyword>
<dbReference type="GO" id="GO:0003677">
    <property type="term" value="F:DNA binding"/>
    <property type="evidence" value="ECO:0007669"/>
    <property type="project" value="UniProtKB-KW"/>
</dbReference>
<evidence type="ECO:0000256" key="5">
    <source>
        <dbReference type="ARBA" id="ARBA00023163"/>
    </source>
</evidence>
<dbReference type="InterPro" id="IPR036864">
    <property type="entry name" value="Zn2-C6_fun-type_DNA-bd_sf"/>
</dbReference>
<reference evidence="8" key="2">
    <citation type="submission" date="2023-05" db="EMBL/GenBank/DDBJ databases">
        <authorList>
            <consortium name="Lawrence Berkeley National Laboratory"/>
            <person name="Steindorff A."/>
            <person name="Hensen N."/>
            <person name="Bonometti L."/>
            <person name="Westerberg I."/>
            <person name="Brannstrom I.O."/>
            <person name="Guillou S."/>
            <person name="Cros-Aarteil S."/>
            <person name="Calhoun S."/>
            <person name="Haridas S."/>
            <person name="Kuo A."/>
            <person name="Mondo S."/>
            <person name="Pangilinan J."/>
            <person name="Riley R."/>
            <person name="Labutti K."/>
            <person name="Andreopoulos B."/>
            <person name="Lipzen A."/>
            <person name="Chen C."/>
            <person name="Yanf M."/>
            <person name="Daum C."/>
            <person name="Ng V."/>
            <person name="Clum A."/>
            <person name="Ohm R."/>
            <person name="Martin F."/>
            <person name="Silar P."/>
            <person name="Natvig D."/>
            <person name="Lalanne C."/>
            <person name="Gautier V."/>
            <person name="Ament-Velasquez S.L."/>
            <person name="Kruys A."/>
            <person name="Hutchinson M.I."/>
            <person name="Powell A.J."/>
            <person name="Barry K."/>
            <person name="Miller A.N."/>
            <person name="Grigoriev I.V."/>
            <person name="Debuchy R."/>
            <person name="Gladieux P."/>
            <person name="Thoren M.H."/>
            <person name="Johannesson H."/>
        </authorList>
    </citation>
    <scope>NUCLEOTIDE SEQUENCE</scope>
    <source>
        <strain evidence="8">PSN293</strain>
    </source>
</reference>
<dbReference type="Pfam" id="PF11951">
    <property type="entry name" value="Fungal_trans_2"/>
    <property type="match status" value="1"/>
</dbReference>
<dbReference type="InterPro" id="IPR052360">
    <property type="entry name" value="Transcr_Regulatory_Proteins"/>
</dbReference>
<keyword evidence="3" id="KW-0805">Transcription regulation</keyword>
<sequence length="550" mass="62179">MAGKGTQKVKTGCLTCKIRKVKCDEAKPFCNRCTKTGRKCDGYAPRPQGAYSWDELLSKRPIVPAITSRHTTQESRALDYFRTIVSPSFAGCADDYFWTRLVTQASYHHPAVRHAVVAISTIYEQIGQVYQHDFIDSPRGRFALGHYNQALQQLTRATDETVVLFVCVLFVCIEIMQGDKQAAIKHCRHGVKIFNSAREKISPWQQKHLLPIYVRLSVFPYFFGGTIENFPGLIDVHLDELAPSATLDDCRSCLDLLVARGIRFIRTADIYRTGVIQGLPIPPALIEEQQRLVLLLDGWLGNFSILKTKHQPSLATEALHYMLQMKCLVARIWVLACFDPFEIEYDQHTPIFQQIVTLAGMALESQKRVSDRISRPKFIFEMGFLPLLYFVLIKCRDLPTRLQALEYMAILAVNRENLFDSIHMFSIASRLIELEHAVDLELLRSKGAIMANALLTPASEIRIRDSYNSGPNKEILSEDGISVLHRRIEFLVWNSEGGGGLRLVDGWIKVRQPCHWPGFEPDLVSPQLSHSSGPSDLLHLSQDVLSDSGL</sequence>
<keyword evidence="5" id="KW-0804">Transcription</keyword>
<dbReference type="CDD" id="cd00067">
    <property type="entry name" value="GAL4"/>
    <property type="match status" value="1"/>
</dbReference>
<proteinExistence type="predicted"/>
<evidence type="ECO:0000259" key="7">
    <source>
        <dbReference type="PROSITE" id="PS50048"/>
    </source>
</evidence>
<dbReference type="PANTHER" id="PTHR36206">
    <property type="entry name" value="ASPERCRYPTIN BIOSYNTHESIS CLUSTER-SPECIFIC TRANSCRIPTION REGULATOR ATNN-RELATED"/>
    <property type="match status" value="1"/>
</dbReference>
<comment type="caution">
    <text evidence="8">The sequence shown here is derived from an EMBL/GenBank/DDBJ whole genome shotgun (WGS) entry which is preliminary data.</text>
</comment>
<keyword evidence="9" id="KW-1185">Reference proteome</keyword>
<feature type="domain" description="Zn(2)-C6 fungal-type" evidence="7">
    <location>
        <begin position="12"/>
        <end position="40"/>
    </location>
</feature>
<evidence type="ECO:0000256" key="3">
    <source>
        <dbReference type="ARBA" id="ARBA00023015"/>
    </source>
</evidence>
<dbReference type="GO" id="GO:0008270">
    <property type="term" value="F:zinc ion binding"/>
    <property type="evidence" value="ECO:0007669"/>
    <property type="project" value="InterPro"/>
</dbReference>